<dbReference type="AlphaFoldDB" id="A0A564S712"/>
<dbReference type="RefSeq" id="WP_144366125.1">
    <property type="nucleotide sequence ID" value="NZ_CABHNA010000002.1"/>
</dbReference>
<feature type="compositionally biased region" description="Pro residues" evidence="1">
    <location>
        <begin position="305"/>
        <end position="327"/>
    </location>
</feature>
<dbReference type="Proteomes" id="UP000363661">
    <property type="component" value="Unassembled WGS sequence"/>
</dbReference>
<evidence type="ECO:0000313" key="4">
    <source>
        <dbReference type="Proteomes" id="UP000363661"/>
    </source>
</evidence>
<feature type="compositionally biased region" description="Basic and acidic residues" evidence="1">
    <location>
        <begin position="144"/>
        <end position="161"/>
    </location>
</feature>
<feature type="compositionally biased region" description="Basic and acidic residues" evidence="1">
    <location>
        <begin position="63"/>
        <end position="94"/>
    </location>
</feature>
<feature type="signal peptide" evidence="2">
    <location>
        <begin position="1"/>
        <end position="24"/>
    </location>
</feature>
<proteinExistence type="predicted"/>
<reference evidence="3 4" key="1">
    <citation type="submission" date="2019-07" db="EMBL/GenBank/DDBJ databases">
        <authorList>
            <person name="Hibberd C M."/>
            <person name="Gehrig L. J."/>
            <person name="Chang H.-W."/>
            <person name="Venkatesh S."/>
        </authorList>
    </citation>
    <scope>NUCLEOTIDE SEQUENCE [LARGE SCALE GENOMIC DNA]</scope>
    <source>
        <strain evidence="3">Ruminococcus_torques_SSTS_Bg7063</strain>
    </source>
</reference>
<feature type="region of interest" description="Disordered" evidence="1">
    <location>
        <begin position="299"/>
        <end position="331"/>
    </location>
</feature>
<feature type="compositionally biased region" description="Polar residues" evidence="1">
    <location>
        <begin position="511"/>
        <end position="524"/>
    </location>
</feature>
<evidence type="ECO:0000256" key="2">
    <source>
        <dbReference type="SAM" id="SignalP"/>
    </source>
</evidence>
<name>A0A564S712_9FIRM</name>
<feature type="region of interest" description="Disordered" evidence="1">
    <location>
        <begin position="447"/>
        <end position="525"/>
    </location>
</feature>
<organism evidence="3 4">
    <name type="scientific">[Ruminococcus] torques</name>
    <dbReference type="NCBI Taxonomy" id="33039"/>
    <lineage>
        <taxon>Bacteria</taxon>
        <taxon>Bacillati</taxon>
        <taxon>Bacillota</taxon>
        <taxon>Clostridia</taxon>
        <taxon>Lachnospirales</taxon>
        <taxon>Lachnospiraceae</taxon>
        <taxon>Mediterraneibacter</taxon>
    </lineage>
</organism>
<protein>
    <submittedName>
        <fullName evidence="3">Uncharacterized protein</fullName>
    </submittedName>
</protein>
<evidence type="ECO:0000256" key="1">
    <source>
        <dbReference type="SAM" id="MobiDB-lite"/>
    </source>
</evidence>
<keyword evidence="2" id="KW-0732">Signal</keyword>
<feature type="region of interest" description="Disordered" evidence="1">
    <location>
        <begin position="689"/>
        <end position="757"/>
    </location>
</feature>
<feature type="region of interest" description="Disordered" evidence="1">
    <location>
        <begin position="32"/>
        <end position="190"/>
    </location>
</feature>
<feature type="compositionally biased region" description="Basic and acidic residues" evidence="1">
    <location>
        <begin position="723"/>
        <end position="743"/>
    </location>
</feature>
<sequence>MKNKSRWLALMLTGSMMISPLSYTRTYAAENEQQYETNLQESVEAEEPGQDKKQDESQTEDAGNVKEDKRNDDLTKEDQKKESDKVDNSSDKSDNQNSIEAETKPDLENNSENNSENNLENNSEEKDTETTGKNPGTTVSDQVADEKADNKDTQIKDETGKSEPSTDSNDSTNTPEPELPPLQEAPSVTGESVKVVKENAEEFAMFKVSKSTVTKKDGELEITIKTEKAHYDALYLGSKDDLLKSSIIEGTKTEDGGMTFTFKVPQAQAGQTIPVSLRRSKKQTWYDTMYLWMYIPTPEETSTPEPSPEPTPSPNPMPNPEPTPTPTPEATVANGIYSMDVASSSSMFKVVDCILTVKDGKMNAVLTLSGTGYGYLYMGTKEEAASADQSSWIPYQVNKEGKYTYTVPVEALDKEIAVAAYSIKKGIWYDRMLTFQSETMKKIADLNSTDSENKGDSGNNGNTGNSGTTGGSNNTGTNNSAFPGGSVSGTNSGKTDGNDGKADNVSKYESDTSGSTSHVDSGTTLKDGVYTPDRFTWSGGTGKVKITCNKVTIQNGQAYATLVFSSNHYQYVKANGNKYYTTKGGGSATVVIPVALNQNNKIIGMTDKMSVAHEIEYTIFIYLAAANGDTSANGTDVSTSNNQKLDEKAPEIIGLEYQSETKLDYAEYFKIYHYDQGIVLLEIDMTKDTARDPEKAEDKKSEADNSDSEKSSKKKVASVTINRSEDAKSADTKKSDTDSKSDASAEESAASDNNGTSEQELAAELYKGNVVKYLIVPEDVEVPVGLEQDMIIVKKPVDHTYAESDEILNTMKDLDLLDNVAAVGMKSKDCTVSEIADKMKAKDGEKNAEVAYAGTADKLKLKNFVKSEVNLALFTGDILPREDSEENAAKDTDKIVDKDSKDTKETLTVEEKTEQFEELTEKLATLGIPVLVDRSSEEKTELGKQEWIKVYGVLYGCEELTNEKFDAAVAAAEK</sequence>
<feature type="compositionally biased region" description="Polar residues" evidence="1">
    <location>
        <begin position="162"/>
        <end position="174"/>
    </location>
</feature>
<evidence type="ECO:0000313" key="3">
    <source>
        <dbReference type="EMBL" id="VUW90842.1"/>
    </source>
</evidence>
<feature type="compositionally biased region" description="Basic and acidic residues" evidence="1">
    <location>
        <begin position="496"/>
        <end position="510"/>
    </location>
</feature>
<feature type="compositionally biased region" description="Polar residues" evidence="1">
    <location>
        <begin position="131"/>
        <end position="141"/>
    </location>
</feature>
<keyword evidence="4" id="KW-1185">Reference proteome</keyword>
<feature type="compositionally biased region" description="Low complexity" evidence="1">
    <location>
        <begin position="108"/>
        <end position="121"/>
    </location>
</feature>
<feature type="compositionally biased region" description="Polar residues" evidence="1">
    <location>
        <begin position="32"/>
        <end position="41"/>
    </location>
</feature>
<feature type="chain" id="PRO_5038568034" evidence="2">
    <location>
        <begin position="25"/>
        <end position="974"/>
    </location>
</feature>
<gene>
    <name evidence="3" type="ORF">RTSSTS7063_00071</name>
</gene>
<accession>A0A564S712</accession>
<dbReference type="EMBL" id="CABHNA010000002">
    <property type="protein sequence ID" value="VUW90842.1"/>
    <property type="molecule type" value="Genomic_DNA"/>
</dbReference>
<feature type="compositionally biased region" description="Basic and acidic residues" evidence="1">
    <location>
        <begin position="689"/>
        <end position="711"/>
    </location>
</feature>
<feature type="compositionally biased region" description="Low complexity" evidence="1">
    <location>
        <begin position="457"/>
        <end position="480"/>
    </location>
</feature>